<protein>
    <submittedName>
        <fullName evidence="2">Uncharacterized protein</fullName>
    </submittedName>
</protein>
<keyword evidence="1" id="KW-0732">Signal</keyword>
<gene>
    <name evidence="2" type="ORF">GCM10022223_38210</name>
</gene>
<evidence type="ECO:0000313" key="3">
    <source>
        <dbReference type="Proteomes" id="UP001501074"/>
    </source>
</evidence>
<evidence type="ECO:0000313" key="2">
    <source>
        <dbReference type="EMBL" id="GAA3617869.1"/>
    </source>
</evidence>
<reference evidence="3" key="1">
    <citation type="journal article" date="2019" name="Int. J. Syst. Evol. Microbiol.">
        <title>The Global Catalogue of Microorganisms (GCM) 10K type strain sequencing project: providing services to taxonomists for standard genome sequencing and annotation.</title>
        <authorList>
            <consortium name="The Broad Institute Genomics Platform"/>
            <consortium name="The Broad Institute Genome Sequencing Center for Infectious Disease"/>
            <person name="Wu L."/>
            <person name="Ma J."/>
        </authorList>
    </citation>
    <scope>NUCLEOTIDE SEQUENCE [LARGE SCALE GENOMIC DNA]</scope>
    <source>
        <strain evidence="3">JCM 16902</strain>
    </source>
</reference>
<evidence type="ECO:0000256" key="1">
    <source>
        <dbReference type="SAM" id="SignalP"/>
    </source>
</evidence>
<feature type="chain" id="PRO_5046027939" evidence="1">
    <location>
        <begin position="16"/>
        <end position="69"/>
    </location>
</feature>
<dbReference type="Proteomes" id="UP001501074">
    <property type="component" value="Unassembled WGS sequence"/>
</dbReference>
<sequence length="69" mass="7315">MLALGLLPSAGSAQAAASYNPSHTLVGIDFSRGELPLAAGKTRKLETAYSNWYSGLTNSAHPYEFARES</sequence>
<dbReference type="RefSeq" id="WP_231482317.1">
    <property type="nucleotide sequence ID" value="NZ_BAAAZO010000006.1"/>
</dbReference>
<name>A0ABP6ZRE5_9ACTN</name>
<proteinExistence type="predicted"/>
<comment type="caution">
    <text evidence="2">The sequence shown here is derived from an EMBL/GenBank/DDBJ whole genome shotgun (WGS) entry which is preliminary data.</text>
</comment>
<accession>A0ABP6ZRE5</accession>
<organism evidence="2 3">
    <name type="scientific">Kineosporia mesophila</name>
    <dbReference type="NCBI Taxonomy" id="566012"/>
    <lineage>
        <taxon>Bacteria</taxon>
        <taxon>Bacillati</taxon>
        <taxon>Actinomycetota</taxon>
        <taxon>Actinomycetes</taxon>
        <taxon>Kineosporiales</taxon>
        <taxon>Kineosporiaceae</taxon>
        <taxon>Kineosporia</taxon>
    </lineage>
</organism>
<dbReference type="EMBL" id="BAAAZO010000006">
    <property type="protein sequence ID" value="GAA3617869.1"/>
    <property type="molecule type" value="Genomic_DNA"/>
</dbReference>
<feature type="signal peptide" evidence="1">
    <location>
        <begin position="1"/>
        <end position="15"/>
    </location>
</feature>
<keyword evidence="3" id="KW-1185">Reference proteome</keyword>